<keyword evidence="4" id="KW-0460">Magnesium</keyword>
<keyword evidence="1" id="KW-0378">Hydrolase</keyword>
<evidence type="ECO:0000256" key="2">
    <source>
        <dbReference type="PIRSR" id="PIRSR000915-1"/>
    </source>
</evidence>
<keyword evidence="6" id="KW-1185">Reference proteome</keyword>
<evidence type="ECO:0000313" key="5">
    <source>
        <dbReference type="EMBL" id="EYB81093.1"/>
    </source>
</evidence>
<gene>
    <name evidence="5" type="primary">Acey_s0393.g615</name>
    <name evidence="5" type="ORF">Y032_0393g615</name>
</gene>
<reference evidence="6" key="1">
    <citation type="journal article" date="2015" name="Nat. Genet.">
        <title>The genome and transcriptome of the zoonotic hookworm Ancylostoma ceylanicum identify infection-specific gene families.</title>
        <authorList>
            <person name="Schwarz E.M."/>
            <person name="Hu Y."/>
            <person name="Antoshechkin I."/>
            <person name="Miller M.M."/>
            <person name="Sternberg P.W."/>
            <person name="Aroian R.V."/>
        </authorList>
    </citation>
    <scope>NUCLEOTIDE SEQUENCE</scope>
    <source>
        <strain evidence="6">HY135</strain>
    </source>
</reference>
<dbReference type="PANTHER" id="PTHR19288">
    <property type="entry name" value="4-NITROPHENYLPHOSPHATASE-RELATED"/>
    <property type="match status" value="1"/>
</dbReference>
<dbReference type="OrthoDB" id="413953at2759"/>
<evidence type="ECO:0008006" key="7">
    <source>
        <dbReference type="Google" id="ProtNLM"/>
    </source>
</evidence>
<evidence type="ECO:0000256" key="1">
    <source>
        <dbReference type="ARBA" id="ARBA00022801"/>
    </source>
</evidence>
<dbReference type="PIRSF" id="PIRSF000915">
    <property type="entry name" value="PGP-type_phosphatase"/>
    <property type="match status" value="1"/>
</dbReference>
<evidence type="ECO:0000256" key="3">
    <source>
        <dbReference type="PIRSR" id="PIRSR000915-2"/>
    </source>
</evidence>
<dbReference type="PANTHER" id="PTHR19288:SF83">
    <property type="entry name" value="PHOSPHOGLYCOLATE PHOSPHATASE"/>
    <property type="match status" value="1"/>
</dbReference>
<dbReference type="InterPro" id="IPR006357">
    <property type="entry name" value="HAD-SF_hydro_IIA"/>
</dbReference>
<dbReference type="EMBL" id="JARK01001729">
    <property type="protein sequence ID" value="EYB81093.1"/>
    <property type="molecule type" value="Genomic_DNA"/>
</dbReference>
<evidence type="ECO:0000256" key="4">
    <source>
        <dbReference type="PIRSR" id="PIRSR000915-3"/>
    </source>
</evidence>
<feature type="binding site" evidence="3">
    <location>
        <position position="273"/>
    </location>
    <ligand>
        <name>substrate</name>
    </ligand>
</feature>
<dbReference type="NCBIfam" id="TIGR01452">
    <property type="entry name" value="PGP_euk"/>
    <property type="match status" value="1"/>
</dbReference>
<dbReference type="NCBIfam" id="TIGR01460">
    <property type="entry name" value="HAD-SF-IIA"/>
    <property type="match status" value="1"/>
</dbReference>
<dbReference type="SUPFAM" id="SSF56784">
    <property type="entry name" value="HAD-like"/>
    <property type="match status" value="1"/>
</dbReference>
<dbReference type="InterPro" id="IPR023214">
    <property type="entry name" value="HAD_sf"/>
</dbReference>
<dbReference type="AlphaFoldDB" id="A0A016RS15"/>
<accession>A0A016RS15</accession>
<name>A0A016RS15_9BILA</name>
<dbReference type="GO" id="GO:0016791">
    <property type="term" value="F:phosphatase activity"/>
    <property type="evidence" value="ECO:0007669"/>
    <property type="project" value="InterPro"/>
</dbReference>
<dbReference type="Pfam" id="PF13344">
    <property type="entry name" value="Hydrolase_6"/>
    <property type="match status" value="1"/>
</dbReference>
<dbReference type="GO" id="GO:0046872">
    <property type="term" value="F:metal ion binding"/>
    <property type="evidence" value="ECO:0007669"/>
    <property type="project" value="UniProtKB-KW"/>
</dbReference>
<comment type="caution">
    <text evidence="5">The sequence shown here is derived from an EMBL/GenBank/DDBJ whole genome shotgun (WGS) entry which is preliminary data.</text>
</comment>
<dbReference type="Pfam" id="PF13242">
    <property type="entry name" value="Hydrolase_like"/>
    <property type="match status" value="1"/>
</dbReference>
<proteinExistence type="predicted"/>
<dbReference type="InterPro" id="IPR036412">
    <property type="entry name" value="HAD-like_sf"/>
</dbReference>
<feature type="active site" description="Proton donor" evidence="2">
    <location>
        <position position="73"/>
    </location>
</feature>
<keyword evidence="4" id="KW-0479">Metal-binding</keyword>
<dbReference type="Gene3D" id="3.40.50.1000">
    <property type="entry name" value="HAD superfamily/HAD-like"/>
    <property type="match status" value="2"/>
</dbReference>
<evidence type="ECO:0000313" key="6">
    <source>
        <dbReference type="Proteomes" id="UP000024635"/>
    </source>
</evidence>
<feature type="binding site" evidence="4">
    <location>
        <position position="73"/>
    </location>
    <ligand>
        <name>Mg(2+)</name>
        <dbReference type="ChEBI" id="CHEBI:18420"/>
    </ligand>
</feature>
<dbReference type="InterPro" id="IPR006349">
    <property type="entry name" value="PGP_euk"/>
</dbReference>
<sequence>MSQSSGGGGAFTGVYHAFKEECNRYLQRKRIPVSSKGSKMFNMTNTEARVEQLTAESFVDLLPEFDTFIFGGDGPMWLREGVITDVSHLANLLIEHKKEVFILTNDTNYSRQTHETKLSQHRFNKKLNKDRIVTPGLLAASYINANVTSTKKGVYLLSSGGIQDDLKEHGINLFGPGPDALASLPNEGEMFTVDISVRSTDVCAVIIGLDRHLSFKKLVKAASYLKNPKCLFLAINDNAVLGDPNEDVVIPDAGALVAALKKASGREPITLGKPYSPGYEYIKKNWNIDESRTMMICTNVNCDVQFGRNHGMRTLLIASNPHELDEMEKMRSSRCDALPHYYITSIPTILPQNK</sequence>
<protein>
    <recommendedName>
        <fullName evidence="7">HAD hydrolase, family IIA</fullName>
    </recommendedName>
</protein>
<dbReference type="Proteomes" id="UP000024635">
    <property type="component" value="Unassembled WGS sequence"/>
</dbReference>
<organism evidence="5 6">
    <name type="scientific">Ancylostoma ceylanicum</name>
    <dbReference type="NCBI Taxonomy" id="53326"/>
    <lineage>
        <taxon>Eukaryota</taxon>
        <taxon>Metazoa</taxon>
        <taxon>Ecdysozoa</taxon>
        <taxon>Nematoda</taxon>
        <taxon>Chromadorea</taxon>
        <taxon>Rhabditida</taxon>
        <taxon>Rhabditina</taxon>
        <taxon>Rhabditomorpha</taxon>
        <taxon>Strongyloidea</taxon>
        <taxon>Ancylostomatidae</taxon>
        <taxon>Ancylostomatinae</taxon>
        <taxon>Ancylostoma</taxon>
    </lineage>
</organism>
<dbReference type="STRING" id="53326.A0A016RS15"/>
<comment type="cofactor">
    <cofactor evidence="4">
        <name>Mg(2+)</name>
        <dbReference type="ChEBI" id="CHEBI:18420"/>
    </cofactor>
    <text evidence="4">Divalent metal ions. Mg(2+) is the most effective.</text>
</comment>
<dbReference type="GO" id="GO:0005737">
    <property type="term" value="C:cytoplasm"/>
    <property type="evidence" value="ECO:0007669"/>
    <property type="project" value="TreeGrafter"/>
</dbReference>